<proteinExistence type="predicted"/>
<accession>A0AAE0RHK5</accession>
<dbReference type="Proteomes" id="UP001274896">
    <property type="component" value="Unassembled WGS sequence"/>
</dbReference>
<name>A0AAE0RHK5_9TELE</name>
<organism evidence="1 2">
    <name type="scientific">Hemibagrus guttatus</name>
    <dbReference type="NCBI Taxonomy" id="175788"/>
    <lineage>
        <taxon>Eukaryota</taxon>
        <taxon>Metazoa</taxon>
        <taxon>Chordata</taxon>
        <taxon>Craniata</taxon>
        <taxon>Vertebrata</taxon>
        <taxon>Euteleostomi</taxon>
        <taxon>Actinopterygii</taxon>
        <taxon>Neopterygii</taxon>
        <taxon>Teleostei</taxon>
        <taxon>Ostariophysi</taxon>
        <taxon>Siluriformes</taxon>
        <taxon>Bagridae</taxon>
        <taxon>Hemibagrus</taxon>
    </lineage>
</organism>
<dbReference type="EMBL" id="JAUCMX010000002">
    <property type="protein sequence ID" value="KAK3553618.1"/>
    <property type="molecule type" value="Genomic_DNA"/>
</dbReference>
<evidence type="ECO:0000313" key="2">
    <source>
        <dbReference type="Proteomes" id="UP001274896"/>
    </source>
</evidence>
<keyword evidence="2" id="KW-1185">Reference proteome</keyword>
<gene>
    <name evidence="1" type="ORF">QTP70_006050</name>
</gene>
<dbReference type="AlphaFoldDB" id="A0AAE0RHK5"/>
<reference evidence="1" key="1">
    <citation type="submission" date="2023-06" db="EMBL/GenBank/DDBJ databases">
        <title>Male Hemibagrus guttatus genome.</title>
        <authorList>
            <person name="Bian C."/>
        </authorList>
    </citation>
    <scope>NUCLEOTIDE SEQUENCE</scope>
    <source>
        <strain evidence="1">Male_cb2023</strain>
        <tissue evidence="1">Muscle</tissue>
    </source>
</reference>
<evidence type="ECO:0000313" key="1">
    <source>
        <dbReference type="EMBL" id="KAK3553618.1"/>
    </source>
</evidence>
<protein>
    <submittedName>
        <fullName evidence="1">Uncharacterized protein</fullName>
    </submittedName>
</protein>
<comment type="caution">
    <text evidence="1">The sequence shown here is derived from an EMBL/GenBank/DDBJ whole genome shotgun (WGS) entry which is preliminary data.</text>
</comment>
<sequence length="78" mass="8961">MLYGLETVSLRKRQESELEVAELKMLRELAAQSTTPAWDTPSSTWDNLDPSPLIVVSVCKGNPHLLHFCRIYSQKFHF</sequence>